<dbReference type="Gene3D" id="1.10.3730.20">
    <property type="match status" value="1"/>
</dbReference>
<feature type="transmembrane region" description="Helical" evidence="6">
    <location>
        <begin position="242"/>
        <end position="265"/>
    </location>
</feature>
<feature type="transmembrane region" description="Helical" evidence="6">
    <location>
        <begin position="272"/>
        <end position="292"/>
    </location>
</feature>
<feature type="transmembrane region" description="Helical" evidence="6">
    <location>
        <begin position="126"/>
        <end position="146"/>
    </location>
</feature>
<keyword evidence="3 6" id="KW-0812">Transmembrane</keyword>
<evidence type="ECO:0000313" key="8">
    <source>
        <dbReference type="EMBL" id="MBF0970625.1"/>
    </source>
</evidence>
<name>A0A929RWL5_9BACT</name>
<organism evidence="8 9">
    <name type="scientific">Alloprevotella tannerae</name>
    <dbReference type="NCBI Taxonomy" id="76122"/>
    <lineage>
        <taxon>Bacteria</taxon>
        <taxon>Pseudomonadati</taxon>
        <taxon>Bacteroidota</taxon>
        <taxon>Bacteroidia</taxon>
        <taxon>Bacteroidales</taxon>
        <taxon>Prevotellaceae</taxon>
        <taxon>Alloprevotella</taxon>
    </lineage>
</organism>
<evidence type="ECO:0000256" key="2">
    <source>
        <dbReference type="ARBA" id="ARBA00007362"/>
    </source>
</evidence>
<dbReference type="SUPFAM" id="SSF103481">
    <property type="entry name" value="Multidrug resistance efflux transporter EmrE"/>
    <property type="match status" value="2"/>
</dbReference>
<comment type="caution">
    <text evidence="8">The sequence shown here is derived from an EMBL/GenBank/DDBJ whole genome shotgun (WGS) entry which is preliminary data.</text>
</comment>
<gene>
    <name evidence="8" type="ORF">HXK21_06235</name>
</gene>
<comment type="subcellular location">
    <subcellularLocation>
        <location evidence="1">Membrane</location>
        <topology evidence="1">Multi-pass membrane protein</topology>
    </subcellularLocation>
</comment>
<dbReference type="Pfam" id="PF00892">
    <property type="entry name" value="EamA"/>
    <property type="match status" value="2"/>
</dbReference>
<evidence type="ECO:0000313" key="9">
    <source>
        <dbReference type="Proteomes" id="UP000704068"/>
    </source>
</evidence>
<feature type="transmembrane region" description="Helical" evidence="6">
    <location>
        <begin position="153"/>
        <end position="171"/>
    </location>
</feature>
<evidence type="ECO:0000256" key="3">
    <source>
        <dbReference type="ARBA" id="ARBA00022692"/>
    </source>
</evidence>
<evidence type="ECO:0000256" key="4">
    <source>
        <dbReference type="ARBA" id="ARBA00022989"/>
    </source>
</evidence>
<dbReference type="InterPro" id="IPR037185">
    <property type="entry name" value="EmrE-like"/>
</dbReference>
<evidence type="ECO:0000256" key="6">
    <source>
        <dbReference type="SAM" id="Phobius"/>
    </source>
</evidence>
<evidence type="ECO:0000256" key="1">
    <source>
        <dbReference type="ARBA" id="ARBA00004141"/>
    </source>
</evidence>
<feature type="transmembrane region" description="Helical" evidence="6">
    <location>
        <begin position="177"/>
        <end position="197"/>
    </location>
</feature>
<dbReference type="InterPro" id="IPR000620">
    <property type="entry name" value="EamA_dom"/>
</dbReference>
<proteinExistence type="inferred from homology"/>
<evidence type="ECO:0000256" key="5">
    <source>
        <dbReference type="ARBA" id="ARBA00023136"/>
    </source>
</evidence>
<dbReference type="AlphaFoldDB" id="A0A929RWL5"/>
<dbReference type="EMBL" id="JABZGR010000018">
    <property type="protein sequence ID" value="MBF0970625.1"/>
    <property type="molecule type" value="Genomic_DNA"/>
</dbReference>
<feature type="transmembrane region" description="Helical" evidence="6">
    <location>
        <begin position="26"/>
        <end position="49"/>
    </location>
</feature>
<feature type="transmembrane region" description="Helical" evidence="6">
    <location>
        <begin position="69"/>
        <end position="87"/>
    </location>
</feature>
<sequence length="321" mass="34903">MNNPIFHFFRRISGHEHKTLGGGPSAALQGTICALIAAICYGLLPTLVLPMSESNAAANPEDFMSNLSILFYRFLSAALIIGGIMLIKKKSFRITRGELVTLLYLSFLSDGAALFLIGGYQYMSTGVATTIHFMYPAFTTILMMMFYNEARKFSTIAAVTLAVVGVGVLSWQPDGKIDWKGVVIELISAVCYALYLIRVNRSRVRDMDALKLTFYIMLLGALIFMSYALLENKLEPIATETQAVSLLVMGIVCTVFTNLCLIVAVKNIGSTMTSVLGALEPLTAVILGVALFNEALTTSVLIGLALIIPAVIMVIFTRGRK</sequence>
<keyword evidence="5 6" id="KW-0472">Membrane</keyword>
<feature type="transmembrane region" description="Helical" evidence="6">
    <location>
        <begin position="99"/>
        <end position="120"/>
    </location>
</feature>
<dbReference type="PANTHER" id="PTHR32322">
    <property type="entry name" value="INNER MEMBRANE TRANSPORTER"/>
    <property type="match status" value="1"/>
</dbReference>
<dbReference type="RefSeq" id="WP_303764170.1">
    <property type="nucleotide sequence ID" value="NZ_JABZGR010000018.1"/>
</dbReference>
<comment type="similarity">
    <text evidence="2">Belongs to the EamA transporter family.</text>
</comment>
<keyword evidence="4 6" id="KW-1133">Transmembrane helix</keyword>
<feature type="domain" description="EamA" evidence="7">
    <location>
        <begin position="30"/>
        <end position="170"/>
    </location>
</feature>
<feature type="transmembrane region" description="Helical" evidence="6">
    <location>
        <begin position="209"/>
        <end position="230"/>
    </location>
</feature>
<reference evidence="8" key="1">
    <citation type="submission" date="2020-04" db="EMBL/GenBank/DDBJ databases">
        <title>Deep metagenomics examines the oral microbiome during advanced dental caries in children, revealing novel taxa and co-occurrences with host molecules.</title>
        <authorList>
            <person name="Baker J.L."/>
            <person name="Morton J.T."/>
            <person name="Dinis M."/>
            <person name="Alvarez R."/>
            <person name="Tran N.C."/>
            <person name="Knight R."/>
            <person name="Edlund A."/>
        </authorList>
    </citation>
    <scope>NUCLEOTIDE SEQUENCE</scope>
    <source>
        <strain evidence="8">JCVI_34_bin.1</strain>
    </source>
</reference>
<dbReference type="PANTHER" id="PTHR32322:SF2">
    <property type="entry name" value="EAMA DOMAIN-CONTAINING PROTEIN"/>
    <property type="match status" value="1"/>
</dbReference>
<protein>
    <submittedName>
        <fullName evidence="8">EamA family transporter</fullName>
    </submittedName>
</protein>
<evidence type="ECO:0000259" key="7">
    <source>
        <dbReference type="Pfam" id="PF00892"/>
    </source>
</evidence>
<feature type="domain" description="EamA" evidence="7">
    <location>
        <begin position="180"/>
        <end position="315"/>
    </location>
</feature>
<dbReference type="InterPro" id="IPR050638">
    <property type="entry name" value="AA-Vitamin_Transporters"/>
</dbReference>
<feature type="transmembrane region" description="Helical" evidence="6">
    <location>
        <begin position="298"/>
        <end position="316"/>
    </location>
</feature>
<accession>A0A929RWL5</accession>
<dbReference type="GO" id="GO:0016020">
    <property type="term" value="C:membrane"/>
    <property type="evidence" value="ECO:0007669"/>
    <property type="project" value="UniProtKB-SubCell"/>
</dbReference>
<dbReference type="Proteomes" id="UP000704068">
    <property type="component" value="Unassembled WGS sequence"/>
</dbReference>